<keyword evidence="4" id="KW-1185">Reference proteome</keyword>
<name>K3WT78_GLOUD</name>
<proteinExistence type="predicted"/>
<evidence type="ECO:0000313" key="4">
    <source>
        <dbReference type="Proteomes" id="UP000019132"/>
    </source>
</evidence>
<organism evidence="3 4">
    <name type="scientific">Globisporangium ultimum (strain ATCC 200006 / CBS 805.95 / DAOM BR144)</name>
    <name type="common">Pythium ultimum</name>
    <dbReference type="NCBI Taxonomy" id="431595"/>
    <lineage>
        <taxon>Eukaryota</taxon>
        <taxon>Sar</taxon>
        <taxon>Stramenopiles</taxon>
        <taxon>Oomycota</taxon>
        <taxon>Peronosporomycetes</taxon>
        <taxon>Pythiales</taxon>
        <taxon>Pythiaceae</taxon>
        <taxon>Globisporangium</taxon>
    </lineage>
</organism>
<dbReference type="InterPro" id="IPR013897">
    <property type="entry name" value="Duc1"/>
</dbReference>
<dbReference type="EnsemblProtists" id="PYU1_T008172">
    <property type="protein sequence ID" value="PYU1_T008172"/>
    <property type="gene ID" value="PYU1_G008156"/>
</dbReference>
<feature type="domain" description="DUF547" evidence="1">
    <location>
        <begin position="802"/>
        <end position="929"/>
    </location>
</feature>
<feature type="domain" description="Domain of unknown function at the cortex 1" evidence="2">
    <location>
        <begin position="102"/>
        <end position="321"/>
    </location>
</feature>
<dbReference type="AlphaFoldDB" id="K3WT78"/>
<evidence type="ECO:0000259" key="1">
    <source>
        <dbReference type="Pfam" id="PF04784"/>
    </source>
</evidence>
<protein>
    <submittedName>
        <fullName evidence="3">Uncharacterized protein</fullName>
    </submittedName>
</protein>
<dbReference type="eggNOG" id="ENOG502QTXZ">
    <property type="taxonomic scope" value="Eukaryota"/>
</dbReference>
<reference evidence="4" key="1">
    <citation type="journal article" date="2010" name="Genome Biol.">
        <title>Genome sequence of the necrotrophic plant pathogen Pythium ultimum reveals original pathogenicity mechanisms and effector repertoire.</title>
        <authorList>
            <person name="Levesque C.A."/>
            <person name="Brouwer H."/>
            <person name="Cano L."/>
            <person name="Hamilton J.P."/>
            <person name="Holt C."/>
            <person name="Huitema E."/>
            <person name="Raffaele S."/>
            <person name="Robideau G.P."/>
            <person name="Thines M."/>
            <person name="Win J."/>
            <person name="Zerillo M.M."/>
            <person name="Beakes G.W."/>
            <person name="Boore J.L."/>
            <person name="Busam D."/>
            <person name="Dumas B."/>
            <person name="Ferriera S."/>
            <person name="Fuerstenberg S.I."/>
            <person name="Gachon C.M."/>
            <person name="Gaulin E."/>
            <person name="Govers F."/>
            <person name="Grenville-Briggs L."/>
            <person name="Horner N."/>
            <person name="Hostetler J."/>
            <person name="Jiang R.H."/>
            <person name="Johnson J."/>
            <person name="Krajaejun T."/>
            <person name="Lin H."/>
            <person name="Meijer H.J."/>
            <person name="Moore B."/>
            <person name="Morris P."/>
            <person name="Phuntmart V."/>
            <person name="Puiu D."/>
            <person name="Shetty J."/>
            <person name="Stajich J.E."/>
            <person name="Tripathy S."/>
            <person name="Wawra S."/>
            <person name="van West P."/>
            <person name="Whitty B.R."/>
            <person name="Coutinho P.M."/>
            <person name="Henrissat B."/>
            <person name="Martin F."/>
            <person name="Thomas P.D."/>
            <person name="Tyler B.M."/>
            <person name="De Vries R.P."/>
            <person name="Kamoun S."/>
            <person name="Yandell M."/>
            <person name="Tisserat N."/>
            <person name="Buell C.R."/>
        </authorList>
    </citation>
    <scope>NUCLEOTIDE SEQUENCE</scope>
    <source>
        <strain evidence="4">DAOM:BR144</strain>
    </source>
</reference>
<dbReference type="Pfam" id="PF08588">
    <property type="entry name" value="Duc1"/>
    <property type="match status" value="1"/>
</dbReference>
<evidence type="ECO:0000259" key="2">
    <source>
        <dbReference type="Pfam" id="PF08588"/>
    </source>
</evidence>
<accession>K3WT78</accession>
<sequence length="1049" mass="119212">MWTRVHQSLRLASISCATPTTEHVENDSATALDSTVKAPKPASAEIKANAKSVVSRPKVRRRSKLLMPKSSTPSLRVTDLGVNADGAPLRLDAPKESLGEFVVEPNSEAPYEFENDFVKGRLLFLLNCQDAPIPSRVESIFSGKRRLFWVQMQIQFKKAPSGILYIGGEVPRAMNLGFFTGGLTKIILSVVQSLVRGLHYGFGILYPASAATREDEELPHICFPLYTAVDQFTCTPPGVEPPVLGSLDFGESKEASIARRKSGQAFYEYNTTDTYSFHFHSYFIDFSRWKLQNVPGMRDVDLSAFWSDMPLQLVAYSIKPQANVNLHSESDAKKAIHSLKLKEYKFCFELSHRVQEQLEFTNDACDEDDIAISDEVDQLTELQKELSRYEFSIPAWFEYFSNSQLHSERRVGYAFLVREFNENEDYETGRPRLKSEYMVLHTALFGYAPLSFVEHELGSRKRSRTASGNGIFASARSKTLEESISVRSRSNKYSKIDDERQFLEHHLKQLASRDEDSGGIIRPDQLFAAQSALLDLLQNKRTSLHGEWPFLSAAFCRSNSFGSSSNILSSPGATTTTPIKDEPHAAAQVVRVTSFTRWRHEWITLDRSNRVLRFFRMISSSHSFSIPLDQVVSVQGDIGIDLSIGAAGDSETGCELFWMHIELLEKCYHIAFATDEERQRWIMSILETIESQPDISSMKARLRQPIIQSSERLTLQSFTGDASSKSRGSSRFVLNDRCDFVMHASQSGARLADPNELVRKCLKRVIGLQSKCLQEYSTKELVGFLDDVSTLKWISMDSIRAKEEEKQVFFLNLFHLIQIHASILGFLPRSKLQWGKFFNGASYNVGGMYFSLAEIEHCVIRASMSTLRLPIAFLVIPRLHEPDERIAFQLTTKDFRLNFALNCMTKSCWSAVIVYDTTNLDAQLDHITRKTVDMLLTYDRESRVVYLPKICDWYRSDFIDSSSNMAHETGSVNLSILRLLIAYMRESKRRLLEYVVTHPDAQIAKFKFTKYDYRFQEALKEPQCGDLDPTTIAYPRSRQHTQTRVIGAT</sequence>
<reference evidence="3" key="3">
    <citation type="submission" date="2015-02" db="UniProtKB">
        <authorList>
            <consortium name="EnsemblProtists"/>
        </authorList>
    </citation>
    <scope>IDENTIFICATION</scope>
    <source>
        <strain evidence="3">DAOM BR144</strain>
    </source>
</reference>
<evidence type="ECO:0000313" key="3">
    <source>
        <dbReference type="EnsemblProtists" id="PYU1_T008172"/>
    </source>
</evidence>
<dbReference type="HOGENOM" id="CLU_007595_0_0_1"/>
<dbReference type="VEuPathDB" id="FungiDB:PYU1_G008156"/>
<dbReference type="InterPro" id="IPR006869">
    <property type="entry name" value="DUF547"/>
</dbReference>
<dbReference type="STRING" id="431595.K3WT78"/>
<reference evidence="4" key="2">
    <citation type="submission" date="2010-04" db="EMBL/GenBank/DDBJ databases">
        <authorList>
            <person name="Buell R."/>
            <person name="Hamilton J."/>
            <person name="Hostetler J."/>
        </authorList>
    </citation>
    <scope>NUCLEOTIDE SEQUENCE [LARGE SCALE GENOMIC DNA]</scope>
    <source>
        <strain evidence="4">DAOM:BR144</strain>
    </source>
</reference>
<dbReference type="PANTHER" id="PTHR46361:SF3">
    <property type="entry name" value="ELECTRON CARRIER_ PROTEIN DISULFIDE OXIDOREDUCTASE"/>
    <property type="match status" value="1"/>
</dbReference>
<dbReference type="OMA" id="LTHEVLM"/>
<dbReference type="PANTHER" id="PTHR46361">
    <property type="entry name" value="ELECTRON CARRIER/ PROTEIN DISULFIDE OXIDOREDUCTASE"/>
    <property type="match status" value="1"/>
</dbReference>
<dbReference type="InParanoid" id="K3WT78"/>
<dbReference type="Pfam" id="PF04784">
    <property type="entry name" value="DUF547"/>
    <property type="match status" value="1"/>
</dbReference>
<dbReference type="EMBL" id="GL376619">
    <property type="status" value="NOT_ANNOTATED_CDS"/>
    <property type="molecule type" value="Genomic_DNA"/>
</dbReference>
<dbReference type="Proteomes" id="UP000019132">
    <property type="component" value="Unassembled WGS sequence"/>
</dbReference>